<dbReference type="Proteomes" id="UP000000437">
    <property type="component" value="Chromosome 1"/>
</dbReference>
<protein>
    <submittedName>
        <fullName evidence="2">Growth hormone receptor isoform X1</fullName>
    </submittedName>
</protein>
<organism evidence="1 2">
    <name type="scientific">Danio rerio</name>
    <name type="common">Zebrafish</name>
    <name type="synonym">Brachydanio rerio</name>
    <dbReference type="NCBI Taxonomy" id="7955"/>
    <lineage>
        <taxon>Eukaryota</taxon>
        <taxon>Metazoa</taxon>
        <taxon>Chordata</taxon>
        <taxon>Craniata</taxon>
        <taxon>Vertebrata</taxon>
        <taxon>Euteleostomi</taxon>
        <taxon>Actinopterygii</taxon>
        <taxon>Neopterygii</taxon>
        <taxon>Teleostei</taxon>
        <taxon>Ostariophysi</taxon>
        <taxon>Cypriniformes</taxon>
        <taxon>Danionidae</taxon>
        <taxon>Danioninae</taxon>
        <taxon>Danio</taxon>
    </lineage>
</organism>
<evidence type="ECO:0000313" key="1">
    <source>
        <dbReference type="Proteomes" id="UP000000437"/>
    </source>
</evidence>
<gene>
    <name evidence="2" type="primary">crfa4</name>
</gene>
<keyword evidence="2" id="KW-0675">Receptor</keyword>
<keyword evidence="1" id="KW-1185">Reference proteome</keyword>
<name>A0AC58JFW0_DANRE</name>
<accession>A0AC58JFW0</accession>
<dbReference type="RefSeq" id="XP_073805369.1">
    <property type="nucleotide sequence ID" value="XM_073949268.1"/>
</dbReference>
<sequence>MLCLLLVALHWTTVSAALQPSTRAAIAAAVTRHEDGRRPSIYRCRSPNMEVFSCWWRPVEKQSNVSYTLLYSTGSERAPQECPDYVSAGPNSCFFDAKHTQVWKVYCMNVTAHTRAGPVTSHRYCLDVADIVEPDPPFNLTYTLLNDSTCGSSCSVLLSWMYPIAAEVHQGWITLVYELRYRNLLQPNTWKVKERLRERQVELFDLPVGSYECVVRCRSANSRHWSEWSEPINFTVSGRPVSDRMLVFIFMSTVAAMAFLIIGCGIIPQGKSRIKAFFLPPIPKPRILGLEPTLLKKGKMEEIDHHFSSFHGYTPPQYSMETWYTVSVDACVAPSGVQNKPEEALFSQYVTSVDALPPVPYCRTDPALCCEGPPSADPGPAQPELMSFTGMDYSVIVNSAPKQPLSHDFYTCVNGVTSSGALNLVPCRPETQLGKGYVQFRESLEEDAEKNSQLMALLEKQREAGPDGEASGAATPLLPPTD</sequence>
<proteinExistence type="predicted"/>
<reference evidence="2" key="1">
    <citation type="submission" date="2025-08" db="UniProtKB">
        <authorList>
            <consortium name="RefSeq"/>
        </authorList>
    </citation>
    <scope>IDENTIFICATION</scope>
    <source>
        <strain evidence="2">Tuebingen</strain>
        <tissue evidence="2">Fibroblasts and whole tissue</tissue>
    </source>
</reference>
<evidence type="ECO:0000313" key="2">
    <source>
        <dbReference type="RefSeq" id="XP_073805369.1"/>
    </source>
</evidence>